<protein>
    <recommendedName>
        <fullName evidence="3">Disease resistance R13L4/SHOC-2-like LRR domain-containing protein</fullName>
    </recommendedName>
</protein>
<evidence type="ECO:0000259" key="3">
    <source>
        <dbReference type="Pfam" id="PF23598"/>
    </source>
</evidence>
<feature type="domain" description="Disease resistance R13L4/SHOC-2-like LRR" evidence="3">
    <location>
        <begin position="11"/>
        <end position="248"/>
    </location>
</feature>
<dbReference type="EnsemblPlants" id="TuG1812G0700000459.01.T01">
    <property type="protein sequence ID" value="TuG1812G0700000459.01.T01"/>
    <property type="gene ID" value="TuG1812G0700000459.01"/>
</dbReference>
<dbReference type="Gene3D" id="3.80.10.10">
    <property type="entry name" value="Ribonuclease Inhibitor"/>
    <property type="match status" value="1"/>
</dbReference>
<name>A0A8R7UZN5_TRIUA</name>
<dbReference type="Pfam" id="PF23598">
    <property type="entry name" value="LRR_14"/>
    <property type="match status" value="1"/>
</dbReference>
<evidence type="ECO:0000256" key="2">
    <source>
        <dbReference type="SAM" id="MobiDB-lite"/>
    </source>
</evidence>
<reference evidence="4" key="2">
    <citation type="submission" date="2018-03" db="EMBL/GenBank/DDBJ databases">
        <title>The Triticum urartu genome reveals the dynamic nature of wheat genome evolution.</title>
        <authorList>
            <person name="Ling H."/>
            <person name="Ma B."/>
            <person name="Shi X."/>
            <person name="Liu H."/>
            <person name="Dong L."/>
            <person name="Sun H."/>
            <person name="Cao Y."/>
            <person name="Gao Q."/>
            <person name="Zheng S."/>
            <person name="Li Y."/>
            <person name="Yu Y."/>
            <person name="Du H."/>
            <person name="Qi M."/>
            <person name="Li Y."/>
            <person name="Yu H."/>
            <person name="Cui Y."/>
            <person name="Wang N."/>
            <person name="Chen C."/>
            <person name="Wu H."/>
            <person name="Zhao Y."/>
            <person name="Zhang J."/>
            <person name="Li Y."/>
            <person name="Zhou W."/>
            <person name="Zhang B."/>
            <person name="Hu W."/>
            <person name="Eijk M."/>
            <person name="Tang J."/>
            <person name="Witsenboer H."/>
            <person name="Zhao S."/>
            <person name="Li Z."/>
            <person name="Zhang A."/>
            <person name="Wang D."/>
            <person name="Liang C."/>
        </authorList>
    </citation>
    <scope>NUCLEOTIDE SEQUENCE [LARGE SCALE GENOMIC DNA]</scope>
    <source>
        <strain evidence="4">cv. G1812</strain>
    </source>
</reference>
<dbReference type="InterPro" id="IPR055414">
    <property type="entry name" value="LRR_R13L4/SHOC2-like"/>
</dbReference>
<accession>A0A8R7UZN5</accession>
<dbReference type="PANTHER" id="PTHR47186">
    <property type="entry name" value="LEUCINE-RICH REPEAT-CONTAINING PROTEIN 57"/>
    <property type="match status" value="1"/>
</dbReference>
<evidence type="ECO:0000256" key="1">
    <source>
        <dbReference type="ARBA" id="ARBA00022737"/>
    </source>
</evidence>
<sequence length="318" mass="35251">MAWSSRWSGSKGVRVPKGIGNLKELQILEVVDISRISGKAIKELGELVQLRKLSVVTQGATKQKCKVLCDAIQKLTCLRSLEVDGSLEWLHDVSSPPPLLRSLKLYGCPGEISGWFGNLMHLVKLYLWGSVIKEEDKIMEILGPLPNLMHLRLGKGSYIGEKLAFKTGAFPNLKQLDIWNIEQMRLIFKEGTSPQLGKIEISFCRLESGINSIEHLASLNEIWLNWDGKVARLGMLQREVDAHPNHPMLRLHEERSQHDQGDIVQGSTIVVHVDEATEGQESSSLHPELAAEGETSSSQVVAVTTGSDRSVAIFSLVH</sequence>
<dbReference type="AlphaFoldDB" id="A0A8R7UZN5"/>
<keyword evidence="1" id="KW-0677">Repeat</keyword>
<evidence type="ECO:0000313" key="4">
    <source>
        <dbReference type="EnsemblPlants" id="TuG1812G0700000459.01.T01"/>
    </source>
</evidence>
<evidence type="ECO:0000313" key="5">
    <source>
        <dbReference type="Proteomes" id="UP000015106"/>
    </source>
</evidence>
<keyword evidence="5" id="KW-1185">Reference proteome</keyword>
<dbReference type="SUPFAM" id="SSF52058">
    <property type="entry name" value="L domain-like"/>
    <property type="match status" value="1"/>
</dbReference>
<dbReference type="Proteomes" id="UP000015106">
    <property type="component" value="Chromosome 7"/>
</dbReference>
<dbReference type="Gramene" id="TuG1812G0700000459.01.T01">
    <property type="protein sequence ID" value="TuG1812G0700000459.01.T01"/>
    <property type="gene ID" value="TuG1812G0700000459.01"/>
</dbReference>
<feature type="region of interest" description="Disordered" evidence="2">
    <location>
        <begin position="277"/>
        <end position="302"/>
    </location>
</feature>
<reference evidence="4" key="3">
    <citation type="submission" date="2022-06" db="UniProtKB">
        <authorList>
            <consortium name="EnsemblPlants"/>
        </authorList>
    </citation>
    <scope>IDENTIFICATION</scope>
</reference>
<reference evidence="5" key="1">
    <citation type="journal article" date="2013" name="Nature">
        <title>Draft genome of the wheat A-genome progenitor Triticum urartu.</title>
        <authorList>
            <person name="Ling H.Q."/>
            <person name="Zhao S."/>
            <person name="Liu D."/>
            <person name="Wang J."/>
            <person name="Sun H."/>
            <person name="Zhang C."/>
            <person name="Fan H."/>
            <person name="Li D."/>
            <person name="Dong L."/>
            <person name="Tao Y."/>
            <person name="Gao C."/>
            <person name="Wu H."/>
            <person name="Li Y."/>
            <person name="Cui Y."/>
            <person name="Guo X."/>
            <person name="Zheng S."/>
            <person name="Wang B."/>
            <person name="Yu K."/>
            <person name="Liang Q."/>
            <person name="Yang W."/>
            <person name="Lou X."/>
            <person name="Chen J."/>
            <person name="Feng M."/>
            <person name="Jian J."/>
            <person name="Zhang X."/>
            <person name="Luo G."/>
            <person name="Jiang Y."/>
            <person name="Liu J."/>
            <person name="Wang Z."/>
            <person name="Sha Y."/>
            <person name="Zhang B."/>
            <person name="Wu H."/>
            <person name="Tang D."/>
            <person name="Shen Q."/>
            <person name="Xue P."/>
            <person name="Zou S."/>
            <person name="Wang X."/>
            <person name="Liu X."/>
            <person name="Wang F."/>
            <person name="Yang Y."/>
            <person name="An X."/>
            <person name="Dong Z."/>
            <person name="Zhang K."/>
            <person name="Zhang X."/>
            <person name="Luo M.C."/>
            <person name="Dvorak J."/>
            <person name="Tong Y."/>
            <person name="Wang J."/>
            <person name="Yang H."/>
            <person name="Li Z."/>
            <person name="Wang D."/>
            <person name="Zhang A."/>
            <person name="Wang J."/>
        </authorList>
    </citation>
    <scope>NUCLEOTIDE SEQUENCE</scope>
    <source>
        <strain evidence="5">cv. G1812</strain>
    </source>
</reference>
<dbReference type="PANTHER" id="PTHR47186:SF57">
    <property type="entry name" value="OS02G0478300 PROTEIN"/>
    <property type="match status" value="1"/>
</dbReference>
<dbReference type="InterPro" id="IPR032675">
    <property type="entry name" value="LRR_dom_sf"/>
</dbReference>
<proteinExistence type="predicted"/>
<organism evidence="4 5">
    <name type="scientific">Triticum urartu</name>
    <name type="common">Red wild einkorn</name>
    <name type="synonym">Crithodium urartu</name>
    <dbReference type="NCBI Taxonomy" id="4572"/>
    <lineage>
        <taxon>Eukaryota</taxon>
        <taxon>Viridiplantae</taxon>
        <taxon>Streptophyta</taxon>
        <taxon>Embryophyta</taxon>
        <taxon>Tracheophyta</taxon>
        <taxon>Spermatophyta</taxon>
        <taxon>Magnoliopsida</taxon>
        <taxon>Liliopsida</taxon>
        <taxon>Poales</taxon>
        <taxon>Poaceae</taxon>
        <taxon>BOP clade</taxon>
        <taxon>Pooideae</taxon>
        <taxon>Triticodae</taxon>
        <taxon>Triticeae</taxon>
        <taxon>Triticinae</taxon>
        <taxon>Triticum</taxon>
    </lineage>
</organism>